<dbReference type="RefSeq" id="WP_153402640.1">
    <property type="nucleotide sequence ID" value="NZ_ML762428.1"/>
</dbReference>
<evidence type="ECO:0000313" key="1">
    <source>
        <dbReference type="EMBL" id="KAB8137616.1"/>
    </source>
</evidence>
<dbReference type="InterPro" id="IPR038765">
    <property type="entry name" value="Papain-like_cys_pep_sf"/>
</dbReference>
<name>A0A7C8GTI8_9BACI</name>
<dbReference type="OrthoDB" id="2080087at2"/>
<sequence length="246" mass="28700">MDREVSVWKSDSELFIKPAPANYTKIYENYQWKNSLVGSNVISLPINNRTTVFTVVSFYDQFIVRKDFNLQDFLPERTSDYQPGDILVASDNIKEELSGYMGHSALVVDNENVIEATGGHPAIVKDTIRQFKQKHPIHAQLRPKNKDVGQKAAEFAIEYLSKYKENLSKDLKKPVFSFQLSQELEDLWEYTYCSKLIWACYHYGAGYTFKNDHLWFSPEDLYNQLIDNKDFELVYQHPDVKFLLNT</sequence>
<dbReference type="AlphaFoldDB" id="A0A7C8GTI8"/>
<keyword evidence="2" id="KW-1185">Reference proteome</keyword>
<protein>
    <submittedName>
        <fullName evidence="1">Uncharacterized protein</fullName>
    </submittedName>
</protein>
<dbReference type="Proteomes" id="UP000480246">
    <property type="component" value="Unassembled WGS sequence"/>
</dbReference>
<gene>
    <name evidence="1" type="ORF">F9U64_08865</name>
</gene>
<organism evidence="1 2">
    <name type="scientific">Gracilibacillus oryzae</name>
    <dbReference type="NCBI Taxonomy" id="1672701"/>
    <lineage>
        <taxon>Bacteria</taxon>
        <taxon>Bacillati</taxon>
        <taxon>Bacillota</taxon>
        <taxon>Bacilli</taxon>
        <taxon>Bacillales</taxon>
        <taxon>Bacillaceae</taxon>
        <taxon>Gracilibacillus</taxon>
    </lineage>
</organism>
<accession>A0A7C8GTI8</accession>
<comment type="caution">
    <text evidence="1">The sequence shown here is derived from an EMBL/GenBank/DDBJ whole genome shotgun (WGS) entry which is preliminary data.</text>
</comment>
<evidence type="ECO:0000313" key="2">
    <source>
        <dbReference type="Proteomes" id="UP000480246"/>
    </source>
</evidence>
<dbReference type="SUPFAM" id="SSF54001">
    <property type="entry name" value="Cysteine proteinases"/>
    <property type="match status" value="1"/>
</dbReference>
<reference evidence="1 2" key="1">
    <citation type="submission" date="2019-10" db="EMBL/GenBank/DDBJ databases">
        <title>Gracilibacillus sp. nov. isolated from rice seeds.</title>
        <authorList>
            <person name="He S."/>
        </authorList>
    </citation>
    <scope>NUCLEOTIDE SEQUENCE [LARGE SCALE GENOMIC DNA]</scope>
    <source>
        <strain evidence="1 2">TD8</strain>
    </source>
</reference>
<dbReference type="EMBL" id="WEID01000040">
    <property type="protein sequence ID" value="KAB8137616.1"/>
    <property type="molecule type" value="Genomic_DNA"/>
</dbReference>
<dbReference type="Gene3D" id="3.90.1720.10">
    <property type="entry name" value="endopeptidase domain like (from Nostoc punctiforme)"/>
    <property type="match status" value="1"/>
</dbReference>
<proteinExistence type="predicted"/>